<evidence type="ECO:0000313" key="2">
    <source>
        <dbReference type="EMBL" id="QLY32653.1"/>
    </source>
</evidence>
<evidence type="ECO:0000256" key="1">
    <source>
        <dbReference type="SAM" id="Phobius"/>
    </source>
</evidence>
<evidence type="ECO:0000313" key="3">
    <source>
        <dbReference type="Proteomes" id="UP000515512"/>
    </source>
</evidence>
<organism evidence="2 3">
    <name type="scientific">Nocardia huaxiensis</name>
    <dbReference type="NCBI Taxonomy" id="2755382"/>
    <lineage>
        <taxon>Bacteria</taxon>
        <taxon>Bacillati</taxon>
        <taxon>Actinomycetota</taxon>
        <taxon>Actinomycetes</taxon>
        <taxon>Mycobacteriales</taxon>
        <taxon>Nocardiaceae</taxon>
        <taxon>Nocardia</taxon>
    </lineage>
</organism>
<reference evidence="2 3" key="1">
    <citation type="submission" date="2020-07" db="EMBL/GenBank/DDBJ databases">
        <authorList>
            <person name="Zhuang K."/>
            <person name="Ran Y."/>
        </authorList>
    </citation>
    <scope>NUCLEOTIDE SEQUENCE [LARGE SCALE GENOMIC DNA]</scope>
    <source>
        <strain evidence="2 3">WCH-YHL-001</strain>
    </source>
</reference>
<gene>
    <name evidence="2" type="ORF">H0264_10690</name>
</gene>
<dbReference type="EMBL" id="CP059399">
    <property type="protein sequence ID" value="QLY32653.1"/>
    <property type="molecule type" value="Genomic_DNA"/>
</dbReference>
<keyword evidence="1" id="KW-0472">Membrane</keyword>
<name>A0A7D6VDQ5_9NOCA</name>
<keyword evidence="3" id="KW-1185">Reference proteome</keyword>
<accession>A0A7D6VDQ5</accession>
<keyword evidence="1" id="KW-0812">Transmembrane</keyword>
<dbReference type="KEGG" id="nhu:H0264_10690"/>
<dbReference type="InterPro" id="IPR046151">
    <property type="entry name" value="DUF6153"/>
</dbReference>
<sequence>MTEQSAPETRYIRAFGLFALLAGIVAMHIAVFGMSHGESSHHEHQAMASVMTVADHEAMTGTGHEAMAATSPGHQAAPACGDCGAHAAVHACVFVLAALLLGVGLILLGWAGLRRDPPATVQARRLRRSRARPPPWTHLTLAELAILRI</sequence>
<feature type="transmembrane region" description="Helical" evidence="1">
    <location>
        <begin position="87"/>
        <end position="108"/>
    </location>
</feature>
<feature type="transmembrane region" description="Helical" evidence="1">
    <location>
        <begin position="12"/>
        <end position="34"/>
    </location>
</feature>
<keyword evidence="1" id="KW-1133">Transmembrane helix</keyword>
<protein>
    <submittedName>
        <fullName evidence="2">Uncharacterized protein</fullName>
    </submittedName>
</protein>
<dbReference type="AlphaFoldDB" id="A0A7D6VDQ5"/>
<dbReference type="RefSeq" id="WP_181583818.1">
    <property type="nucleotide sequence ID" value="NZ_CP059399.1"/>
</dbReference>
<proteinExistence type="predicted"/>
<dbReference type="Proteomes" id="UP000515512">
    <property type="component" value="Chromosome"/>
</dbReference>
<dbReference type="Pfam" id="PF19650">
    <property type="entry name" value="DUF6153"/>
    <property type="match status" value="1"/>
</dbReference>